<dbReference type="OrthoDB" id="4217342at2"/>
<evidence type="ECO:0000313" key="3">
    <source>
        <dbReference type="Proteomes" id="UP000315226"/>
    </source>
</evidence>
<feature type="compositionally biased region" description="Basic and acidic residues" evidence="1">
    <location>
        <begin position="14"/>
        <end position="24"/>
    </location>
</feature>
<organism evidence="2 3">
    <name type="scientific">Streptomyces gardneri</name>
    <dbReference type="NCBI Taxonomy" id="66892"/>
    <lineage>
        <taxon>Bacteria</taxon>
        <taxon>Bacillati</taxon>
        <taxon>Actinomycetota</taxon>
        <taxon>Actinomycetes</taxon>
        <taxon>Kitasatosporales</taxon>
        <taxon>Streptomycetaceae</taxon>
        <taxon>Streptomyces</taxon>
    </lineage>
</organism>
<comment type="caution">
    <text evidence="2">The sequence shown here is derived from an EMBL/GenBank/DDBJ whole genome shotgun (WGS) entry which is preliminary data.</text>
</comment>
<dbReference type="EMBL" id="BJMN01000067">
    <property type="protein sequence ID" value="GEB61782.1"/>
    <property type="molecule type" value="Genomic_DNA"/>
</dbReference>
<dbReference type="Proteomes" id="UP000315226">
    <property type="component" value="Unassembled WGS sequence"/>
</dbReference>
<accession>A0A4Y3RW60</accession>
<feature type="region of interest" description="Disordered" evidence="1">
    <location>
        <begin position="1"/>
        <end position="31"/>
    </location>
</feature>
<sequence>MPTYEGILSAIRCDSPRSDQDSPHHPAGSPELDVVSLRWDGEQIWRDEMEQGQTRQIDVIRPLPLSATIDVVVRPNEDGSVEDIIGTVELDETLVGTGIPGTDWHVQRFVDAGADYELTFKVRMAVAPVDPPPEAS</sequence>
<protein>
    <submittedName>
        <fullName evidence="2">Uncharacterized protein</fullName>
    </submittedName>
</protein>
<evidence type="ECO:0000256" key="1">
    <source>
        <dbReference type="SAM" id="MobiDB-lite"/>
    </source>
</evidence>
<name>A0A4Y3RW60_9ACTN</name>
<keyword evidence="3" id="KW-1185">Reference proteome</keyword>
<gene>
    <name evidence="2" type="ORF">SGA01_73870</name>
</gene>
<dbReference type="RefSeq" id="WP_141302377.1">
    <property type="nucleotide sequence ID" value="NZ_BJMN01000067.1"/>
</dbReference>
<reference evidence="2 3" key="1">
    <citation type="submission" date="2019-06" db="EMBL/GenBank/DDBJ databases">
        <title>Whole genome shotgun sequence of Streptomyces gardneri NBRC 12865.</title>
        <authorList>
            <person name="Hosoyama A."/>
            <person name="Uohara A."/>
            <person name="Ohji S."/>
            <person name="Ichikawa N."/>
        </authorList>
    </citation>
    <scope>NUCLEOTIDE SEQUENCE [LARGE SCALE GENOMIC DNA]</scope>
    <source>
        <strain evidence="2 3">NBRC 12865</strain>
    </source>
</reference>
<proteinExistence type="predicted"/>
<dbReference type="AlphaFoldDB" id="A0A4Y3RW60"/>
<evidence type="ECO:0000313" key="2">
    <source>
        <dbReference type="EMBL" id="GEB61782.1"/>
    </source>
</evidence>